<name>A0ABU5ZGG3_9BACL</name>
<dbReference type="InterPro" id="IPR001845">
    <property type="entry name" value="HTH_ArsR_DNA-bd_dom"/>
</dbReference>
<dbReference type="InterPro" id="IPR036388">
    <property type="entry name" value="WH-like_DNA-bd_sf"/>
</dbReference>
<dbReference type="EMBL" id="JAYJLD010000001">
    <property type="protein sequence ID" value="MEB3100185.1"/>
    <property type="molecule type" value="Genomic_DNA"/>
</dbReference>
<feature type="domain" description="HTH arsR-type" evidence="4">
    <location>
        <begin position="1"/>
        <end position="98"/>
    </location>
</feature>
<evidence type="ECO:0000313" key="6">
    <source>
        <dbReference type="Proteomes" id="UP001310386"/>
    </source>
</evidence>
<dbReference type="CDD" id="cd00090">
    <property type="entry name" value="HTH_ARSR"/>
    <property type="match status" value="1"/>
</dbReference>
<gene>
    <name evidence="5" type="ORF">VF724_00750</name>
</gene>
<dbReference type="PRINTS" id="PR00778">
    <property type="entry name" value="HTHARSR"/>
</dbReference>
<protein>
    <submittedName>
        <fullName evidence="5">Metalloregulator ArsR/SmtB family transcription factor</fullName>
    </submittedName>
</protein>
<reference evidence="5" key="1">
    <citation type="submission" date="2023-12" db="EMBL/GenBank/DDBJ databases">
        <title>Fervidustalea candida gen. nov., sp. nov., a novel member of the family Paenibacillaceae isolated from a geothermal area.</title>
        <authorList>
            <person name="Li W.-J."/>
            <person name="Jiao J.-Y."/>
            <person name="Chen Y."/>
        </authorList>
    </citation>
    <scope>NUCLEOTIDE SEQUENCE</scope>
    <source>
        <strain evidence="5">SYSU GA230002</strain>
    </source>
</reference>
<comment type="caution">
    <text evidence="5">The sequence shown here is derived from an EMBL/GenBank/DDBJ whole genome shotgun (WGS) entry which is preliminary data.</text>
</comment>
<dbReference type="PROSITE" id="PS50987">
    <property type="entry name" value="HTH_ARSR_2"/>
    <property type="match status" value="1"/>
</dbReference>
<dbReference type="InterPro" id="IPR011991">
    <property type="entry name" value="ArsR-like_HTH"/>
</dbReference>
<accession>A0ABU5ZGG3</accession>
<evidence type="ECO:0000256" key="3">
    <source>
        <dbReference type="ARBA" id="ARBA00023163"/>
    </source>
</evidence>
<keyword evidence="6" id="KW-1185">Reference proteome</keyword>
<proteinExistence type="predicted"/>
<evidence type="ECO:0000313" key="5">
    <source>
        <dbReference type="EMBL" id="MEB3100185.1"/>
    </source>
</evidence>
<dbReference type="Gene3D" id="1.10.10.10">
    <property type="entry name" value="Winged helix-like DNA-binding domain superfamily/Winged helix DNA-binding domain"/>
    <property type="match status" value="1"/>
</dbReference>
<sequence length="99" mass="11575">MDLKEEQGRYFKALSDPFRLKIIELLPKNKRIEDMFNVNELVEELGGSQPNMSHHLGVLKSAGILKYEKICNSTYFYVDTERCKGVMEQFIKHYLTKTS</sequence>
<dbReference type="NCBIfam" id="NF033788">
    <property type="entry name" value="HTH_metalloreg"/>
    <property type="match status" value="1"/>
</dbReference>
<dbReference type="RefSeq" id="WP_371752292.1">
    <property type="nucleotide sequence ID" value="NZ_JAYJLD010000001.1"/>
</dbReference>
<dbReference type="SUPFAM" id="SSF46785">
    <property type="entry name" value="Winged helix' DNA-binding domain"/>
    <property type="match status" value="1"/>
</dbReference>
<dbReference type="Proteomes" id="UP001310386">
    <property type="component" value="Unassembled WGS sequence"/>
</dbReference>
<dbReference type="InterPro" id="IPR036390">
    <property type="entry name" value="WH_DNA-bd_sf"/>
</dbReference>
<dbReference type="Pfam" id="PF12840">
    <property type="entry name" value="HTH_20"/>
    <property type="match status" value="1"/>
</dbReference>
<evidence type="ECO:0000256" key="2">
    <source>
        <dbReference type="ARBA" id="ARBA00023125"/>
    </source>
</evidence>
<evidence type="ECO:0000259" key="4">
    <source>
        <dbReference type="PROSITE" id="PS50987"/>
    </source>
</evidence>
<keyword evidence="3" id="KW-0804">Transcription</keyword>
<dbReference type="InterPro" id="IPR051081">
    <property type="entry name" value="HTH_MetalResp_TranReg"/>
</dbReference>
<evidence type="ECO:0000256" key="1">
    <source>
        <dbReference type="ARBA" id="ARBA00023015"/>
    </source>
</evidence>
<organism evidence="5 6">
    <name type="scientific">Ferviditalea candida</name>
    <dbReference type="NCBI Taxonomy" id="3108399"/>
    <lineage>
        <taxon>Bacteria</taxon>
        <taxon>Bacillati</taxon>
        <taxon>Bacillota</taxon>
        <taxon>Bacilli</taxon>
        <taxon>Bacillales</taxon>
        <taxon>Paenibacillaceae</taxon>
        <taxon>Ferviditalea</taxon>
    </lineage>
</organism>
<dbReference type="SMART" id="SM00418">
    <property type="entry name" value="HTH_ARSR"/>
    <property type="match status" value="1"/>
</dbReference>
<dbReference type="PANTHER" id="PTHR33154:SF33">
    <property type="entry name" value="TRANSCRIPTIONAL REPRESSOR SDPR"/>
    <property type="match status" value="1"/>
</dbReference>
<dbReference type="PANTHER" id="PTHR33154">
    <property type="entry name" value="TRANSCRIPTIONAL REGULATOR, ARSR FAMILY"/>
    <property type="match status" value="1"/>
</dbReference>
<keyword evidence="1" id="KW-0805">Transcription regulation</keyword>
<keyword evidence="2" id="KW-0238">DNA-binding</keyword>